<dbReference type="Pfam" id="PF17389">
    <property type="entry name" value="Bac_rhamnosid6H"/>
    <property type="match status" value="1"/>
</dbReference>
<keyword evidence="3 9" id="KW-0378">Hydrolase</keyword>
<name>A0A927R6G9_9ACTN</name>
<dbReference type="Gene3D" id="2.60.40.10">
    <property type="entry name" value="Immunoglobulins"/>
    <property type="match status" value="1"/>
</dbReference>
<gene>
    <name evidence="9" type="ORF">H4W31_004067</name>
</gene>
<dbReference type="GO" id="GO:0030596">
    <property type="term" value="F:alpha-L-rhamnosidase activity"/>
    <property type="evidence" value="ECO:0007669"/>
    <property type="project" value="UniProtKB-EC"/>
</dbReference>
<feature type="domain" description="Bacterial alpha-L-rhamnosidase N-terminal" evidence="6">
    <location>
        <begin position="177"/>
        <end position="325"/>
    </location>
</feature>
<evidence type="ECO:0000256" key="3">
    <source>
        <dbReference type="ARBA" id="ARBA00022801"/>
    </source>
</evidence>
<evidence type="ECO:0000256" key="1">
    <source>
        <dbReference type="ARBA" id="ARBA00001445"/>
    </source>
</evidence>
<dbReference type="Gene3D" id="2.60.120.260">
    <property type="entry name" value="Galactose-binding domain-like"/>
    <property type="match status" value="2"/>
</dbReference>
<keyword evidence="10" id="KW-1185">Reference proteome</keyword>
<dbReference type="AlphaFoldDB" id="A0A927R6G9"/>
<dbReference type="PANTHER" id="PTHR33307:SF6">
    <property type="entry name" value="ALPHA-RHAMNOSIDASE (EUROFUNG)-RELATED"/>
    <property type="match status" value="1"/>
</dbReference>
<keyword evidence="4" id="KW-0732">Signal</keyword>
<keyword evidence="9" id="KW-0326">Glycosidase</keyword>
<dbReference type="InterPro" id="IPR035398">
    <property type="entry name" value="Bac_rhamnosid_C"/>
</dbReference>
<dbReference type="InterPro" id="IPR013737">
    <property type="entry name" value="Bac_rhamnosid_N"/>
</dbReference>
<organism evidence="9 10">
    <name type="scientific">Plantactinospora soyae</name>
    <dbReference type="NCBI Taxonomy" id="1544732"/>
    <lineage>
        <taxon>Bacteria</taxon>
        <taxon>Bacillati</taxon>
        <taxon>Actinomycetota</taxon>
        <taxon>Actinomycetes</taxon>
        <taxon>Micromonosporales</taxon>
        <taxon>Micromonosporaceae</taxon>
        <taxon>Plantactinospora</taxon>
    </lineage>
</organism>
<dbReference type="InterPro" id="IPR016007">
    <property type="entry name" value="Alpha_rhamnosid"/>
</dbReference>
<dbReference type="PANTHER" id="PTHR33307">
    <property type="entry name" value="ALPHA-RHAMNOSIDASE (EUROFUNG)"/>
    <property type="match status" value="1"/>
</dbReference>
<reference evidence="9" key="1">
    <citation type="submission" date="2020-10" db="EMBL/GenBank/DDBJ databases">
        <title>Sequencing the genomes of 1000 actinobacteria strains.</title>
        <authorList>
            <person name="Klenk H.-P."/>
        </authorList>
    </citation>
    <scope>NUCLEOTIDE SEQUENCE</scope>
    <source>
        <strain evidence="9">DSM 46832</strain>
    </source>
</reference>
<dbReference type="Proteomes" id="UP000649753">
    <property type="component" value="Unassembled WGS sequence"/>
</dbReference>
<dbReference type="Pfam" id="PF17390">
    <property type="entry name" value="Bac_rhamnosid_C"/>
    <property type="match status" value="1"/>
</dbReference>
<protein>
    <recommendedName>
        <fullName evidence="2">alpha-L-rhamnosidase</fullName>
        <ecNumber evidence="2">3.2.1.40</ecNumber>
    </recommendedName>
</protein>
<comment type="caution">
    <text evidence="9">The sequence shown here is derived from an EMBL/GenBank/DDBJ whole genome shotgun (WGS) entry which is preliminary data.</text>
</comment>
<evidence type="ECO:0000313" key="10">
    <source>
        <dbReference type="Proteomes" id="UP000649753"/>
    </source>
</evidence>
<dbReference type="Pfam" id="PF08531">
    <property type="entry name" value="Bac_rhamnosid_N"/>
    <property type="match status" value="1"/>
</dbReference>
<evidence type="ECO:0000259" key="8">
    <source>
        <dbReference type="Pfam" id="PF17390"/>
    </source>
</evidence>
<dbReference type="Gene3D" id="1.50.10.10">
    <property type="match status" value="1"/>
</dbReference>
<dbReference type="InterPro" id="IPR008902">
    <property type="entry name" value="Rhamnosid_concanavalin"/>
</dbReference>
<dbReference type="Gene3D" id="2.60.420.10">
    <property type="entry name" value="Maltose phosphorylase, domain 3"/>
    <property type="match status" value="1"/>
</dbReference>
<evidence type="ECO:0000256" key="4">
    <source>
        <dbReference type="SAM" id="SignalP"/>
    </source>
</evidence>
<evidence type="ECO:0000256" key="2">
    <source>
        <dbReference type="ARBA" id="ARBA00012652"/>
    </source>
</evidence>
<evidence type="ECO:0000259" key="6">
    <source>
        <dbReference type="Pfam" id="PF08531"/>
    </source>
</evidence>
<dbReference type="EMBL" id="JADBEB010000001">
    <property type="protein sequence ID" value="MBE1488429.1"/>
    <property type="molecule type" value="Genomic_DNA"/>
</dbReference>
<dbReference type="SUPFAM" id="SSF48208">
    <property type="entry name" value="Six-hairpin glycosidases"/>
    <property type="match status" value="1"/>
</dbReference>
<accession>A0A927R6G9</accession>
<dbReference type="Pfam" id="PF05592">
    <property type="entry name" value="Bac_rhamnosid"/>
    <property type="match status" value="1"/>
</dbReference>
<feature type="domain" description="Alpha-L-rhamnosidase six-hairpin glycosidase" evidence="7">
    <location>
        <begin position="465"/>
        <end position="812"/>
    </location>
</feature>
<dbReference type="InterPro" id="IPR008928">
    <property type="entry name" value="6-hairpin_glycosidase_sf"/>
</dbReference>
<proteinExistence type="predicted"/>
<dbReference type="RefSeq" id="WP_192768095.1">
    <property type="nucleotide sequence ID" value="NZ_JADBEB010000001.1"/>
</dbReference>
<dbReference type="GO" id="GO:0005975">
    <property type="term" value="P:carbohydrate metabolic process"/>
    <property type="evidence" value="ECO:0007669"/>
    <property type="project" value="InterPro"/>
</dbReference>
<feature type="signal peptide" evidence="4">
    <location>
        <begin position="1"/>
        <end position="27"/>
    </location>
</feature>
<dbReference type="InterPro" id="IPR035396">
    <property type="entry name" value="Bac_rhamnosid6H"/>
</dbReference>
<feature type="chain" id="PRO_5039101859" description="alpha-L-rhamnosidase" evidence="4">
    <location>
        <begin position="28"/>
        <end position="928"/>
    </location>
</feature>
<evidence type="ECO:0000259" key="7">
    <source>
        <dbReference type="Pfam" id="PF17389"/>
    </source>
</evidence>
<dbReference type="Pfam" id="PF25788">
    <property type="entry name" value="Ig_Rha78A_N"/>
    <property type="match status" value="1"/>
</dbReference>
<dbReference type="InterPro" id="IPR012341">
    <property type="entry name" value="6hp_glycosidase-like_sf"/>
</dbReference>
<evidence type="ECO:0000259" key="5">
    <source>
        <dbReference type="Pfam" id="PF05592"/>
    </source>
</evidence>
<dbReference type="InterPro" id="IPR013783">
    <property type="entry name" value="Ig-like_fold"/>
</dbReference>
<sequence>MSRRRTPLRVRTALLVTAVLVPGSVLTGAPPAAATRGHAPKAPTALTVNDRVRPLNIEGTPQFGWLPRDSDPGEVQSAYRLTVSAADGDVVWDSGKVSSRQQSYVPYAGPALLPGAAYRWAVRTWDRTGRISPAGTGGFETGISDTQWEGANWIRRVTGDADDYTLARKEVRIGRSRVVRARAYTAADHTYELYLNGRRADRGTSFGYPGEDYYQAADVTDLVSAGKPLALGVRYHWYGSGQGRPAGTPGLLMKLVVEHADGSREVFVTDGSWQVTRDGFFPSGSARRNGEGDRIERQDARAEMVGWTSPGYDATTAGWTPATVVGAHPAPAYPHLIGQETRLTERTVKPVALTTAADGTVVADFGVVIPARPAVRFDAGVAGRSVPIRAGYNLNPTTGRVETSTLLSQGTDMSFPYVQKDGRQEFRAFTHLGFRYLEIPDAQEKISRDDVSAVVVHTDVPTGREGTFRSSDRTLDAVWEMLKRSAIYSVQEAFVDTPTREKGQFLGDAADISYATMGAFGERDATQQAIREFLYSAKRFWNTGNDLGRYNAVYPNGDGKRDIPDYSLMFVDWVWRYYFETGDRALLAEAYPSIRDTADYVLRHIPADGPTAGLVTRLSGGSGAYQYGIVDWPEPGRFGYDMTAAARTTINAQGVDVLRTTAQMAEALDRPDTEVASYSGRAGALVDTMNAKLRRADGVYVDGLAATGEQSTHAGQHSTSYAIAHGVAPAADRPALAGYLASLGMKQGPMTAHWLLQALGDAGRPDAVLDLLTNPDDLGWANILGQGGTFTWEAWTLDPGSNFSQSHGWGAQAAVDVQETLLGIRTASPGAAEVDIVPPATGLAHAAGTVHTQSGPVTLDWRRSGAGMRVELDVPVNVTARVALPVAAGTSYRASGPSRAKFVGVEDGRAIFEVGSGRSSFQPVGRTH</sequence>
<feature type="domain" description="Alpha-L-rhamnosidase C-terminal" evidence="8">
    <location>
        <begin position="823"/>
        <end position="890"/>
    </location>
</feature>
<feature type="domain" description="Alpha-L-rhamnosidase concanavalin-like" evidence="5">
    <location>
        <begin position="356"/>
        <end position="457"/>
    </location>
</feature>
<dbReference type="EC" id="3.2.1.40" evidence="2"/>
<evidence type="ECO:0000313" key="9">
    <source>
        <dbReference type="EMBL" id="MBE1488429.1"/>
    </source>
</evidence>
<comment type="catalytic activity">
    <reaction evidence="1">
        <text>Hydrolysis of terminal non-reducing alpha-L-rhamnose residues in alpha-L-rhamnosides.</text>
        <dbReference type="EC" id="3.2.1.40"/>
    </reaction>
</comment>